<protein>
    <submittedName>
        <fullName evidence="2">Uncharacterized protein</fullName>
    </submittedName>
</protein>
<organism evidence="2 3">
    <name type="scientific">Symbiodinium pilosum</name>
    <name type="common">Dinoflagellate</name>
    <dbReference type="NCBI Taxonomy" id="2952"/>
    <lineage>
        <taxon>Eukaryota</taxon>
        <taxon>Sar</taxon>
        <taxon>Alveolata</taxon>
        <taxon>Dinophyceae</taxon>
        <taxon>Suessiales</taxon>
        <taxon>Symbiodiniaceae</taxon>
        <taxon>Symbiodinium</taxon>
    </lineage>
</organism>
<sequence>MASFVGLDAGAFQPKAAALSELRLAKQGLDFRRRDLLEAQKRLRTTQRRLGEACEAFRAQRAGLQEELNLGSELGHSLASQQALLQKQLETLDHERLTVDVLKDEVRRMREEQHKMPVREGPPQARLVRPAEMS</sequence>
<dbReference type="Proteomes" id="UP000649617">
    <property type="component" value="Unassembled WGS sequence"/>
</dbReference>
<feature type="region of interest" description="Disordered" evidence="1">
    <location>
        <begin position="110"/>
        <end position="134"/>
    </location>
</feature>
<dbReference type="AlphaFoldDB" id="A0A812XCC9"/>
<reference evidence="2" key="1">
    <citation type="submission" date="2021-02" db="EMBL/GenBank/DDBJ databases">
        <authorList>
            <person name="Dougan E. K."/>
            <person name="Rhodes N."/>
            <person name="Thang M."/>
            <person name="Chan C."/>
        </authorList>
    </citation>
    <scope>NUCLEOTIDE SEQUENCE</scope>
</reference>
<accession>A0A812XCC9</accession>
<proteinExistence type="predicted"/>
<evidence type="ECO:0000313" key="2">
    <source>
        <dbReference type="EMBL" id="CAE7721567.1"/>
    </source>
</evidence>
<gene>
    <name evidence="2" type="ORF">SPIL2461_LOCUS20577</name>
</gene>
<name>A0A812XCC9_SYMPI</name>
<dbReference type="OrthoDB" id="445729at2759"/>
<keyword evidence="3" id="KW-1185">Reference proteome</keyword>
<comment type="caution">
    <text evidence="2">The sequence shown here is derived from an EMBL/GenBank/DDBJ whole genome shotgun (WGS) entry which is preliminary data.</text>
</comment>
<evidence type="ECO:0000256" key="1">
    <source>
        <dbReference type="SAM" id="MobiDB-lite"/>
    </source>
</evidence>
<dbReference type="EMBL" id="CAJNIZ010045488">
    <property type="protein sequence ID" value="CAE7721567.1"/>
    <property type="molecule type" value="Genomic_DNA"/>
</dbReference>
<evidence type="ECO:0000313" key="3">
    <source>
        <dbReference type="Proteomes" id="UP000649617"/>
    </source>
</evidence>